<accession>A0A0C1EBP7</accession>
<proteinExistence type="predicted"/>
<protein>
    <submittedName>
        <fullName evidence="1">Uncharacterized protein</fullName>
    </submittedName>
</protein>
<comment type="caution">
    <text evidence="1">The sequence shown here is derived from an EMBL/GenBank/DDBJ whole genome shotgun (WGS) entry which is preliminary data.</text>
</comment>
<dbReference type="AlphaFoldDB" id="A0A0C1EBP7"/>
<reference evidence="1 2" key="1">
    <citation type="journal article" date="2014" name="Mol. Biol. Evol.">
        <title>Massive expansion of Ubiquitination-related gene families within the Chlamydiae.</title>
        <authorList>
            <person name="Domman D."/>
            <person name="Collingro A."/>
            <person name="Lagkouvardos I."/>
            <person name="Gehre L."/>
            <person name="Weinmaier T."/>
            <person name="Rattei T."/>
            <person name="Subtil A."/>
            <person name="Horn M."/>
        </authorList>
    </citation>
    <scope>NUCLEOTIDE SEQUENCE [LARGE SCALE GENOMIC DNA]</scope>
    <source>
        <strain evidence="1 2">OEW1</strain>
    </source>
</reference>
<evidence type="ECO:0000313" key="2">
    <source>
        <dbReference type="Proteomes" id="UP000031307"/>
    </source>
</evidence>
<dbReference type="PATRIC" id="fig|83552.4.peg.275"/>
<gene>
    <name evidence="1" type="ORF">DB43_DW00130</name>
</gene>
<name>A0A0C1EBP7_9BACT</name>
<sequence>MQAHQYWNTQISNFCINNLGPHQLHGHNKNVDANQEEDEKKLLLIELMHSRHTLAIKLLLLKMRKKF</sequence>
<dbReference type="RefSeq" id="WP_237753843.1">
    <property type="nucleotide sequence ID" value="NZ_JSAM01000017.1"/>
</dbReference>
<dbReference type="EMBL" id="JSAM01000017">
    <property type="protein sequence ID" value="KIA78517.1"/>
    <property type="molecule type" value="Genomic_DNA"/>
</dbReference>
<dbReference type="Proteomes" id="UP000031307">
    <property type="component" value="Unassembled WGS sequence"/>
</dbReference>
<organism evidence="1 2">
    <name type="scientific">Parachlamydia acanthamoebae</name>
    <dbReference type="NCBI Taxonomy" id="83552"/>
    <lineage>
        <taxon>Bacteria</taxon>
        <taxon>Pseudomonadati</taxon>
        <taxon>Chlamydiota</taxon>
        <taxon>Chlamydiia</taxon>
        <taxon>Parachlamydiales</taxon>
        <taxon>Parachlamydiaceae</taxon>
        <taxon>Parachlamydia</taxon>
    </lineage>
</organism>
<evidence type="ECO:0000313" key="1">
    <source>
        <dbReference type="EMBL" id="KIA78517.1"/>
    </source>
</evidence>